<dbReference type="AlphaFoldDB" id="A0ABD5UE31"/>
<sequence length="79" mass="8787">MRYGENGISRKRAALAISPFLFLGLFNVVLLLTWGLEPLWAFMILPPILFVSVIGWFAFRGGLVQPEGPDGEDPEPDRA</sequence>
<gene>
    <name evidence="3" type="ORF">ACFQHK_09425</name>
</gene>
<dbReference type="Proteomes" id="UP001596406">
    <property type="component" value="Unassembled WGS sequence"/>
</dbReference>
<protein>
    <recommendedName>
        <fullName evidence="2">DUF8142 domain-containing protein</fullName>
    </recommendedName>
</protein>
<evidence type="ECO:0000259" key="2">
    <source>
        <dbReference type="Pfam" id="PF26465"/>
    </source>
</evidence>
<feature type="domain" description="DUF8142" evidence="2">
    <location>
        <begin position="5"/>
        <end position="64"/>
    </location>
</feature>
<reference evidence="3 4" key="1">
    <citation type="journal article" date="2019" name="Int. J. Syst. Evol. Microbiol.">
        <title>The Global Catalogue of Microorganisms (GCM) 10K type strain sequencing project: providing services to taxonomists for standard genome sequencing and annotation.</title>
        <authorList>
            <consortium name="The Broad Institute Genomics Platform"/>
            <consortium name="The Broad Institute Genome Sequencing Center for Infectious Disease"/>
            <person name="Wu L."/>
            <person name="Ma J."/>
        </authorList>
    </citation>
    <scope>NUCLEOTIDE SEQUENCE [LARGE SCALE GENOMIC DNA]</scope>
    <source>
        <strain evidence="3 4">PSRA2</strain>
    </source>
</reference>
<organism evidence="3 4">
    <name type="scientific">Halomarina ordinaria</name>
    <dbReference type="NCBI Taxonomy" id="3033939"/>
    <lineage>
        <taxon>Archaea</taxon>
        <taxon>Methanobacteriati</taxon>
        <taxon>Methanobacteriota</taxon>
        <taxon>Stenosarchaea group</taxon>
        <taxon>Halobacteria</taxon>
        <taxon>Halobacteriales</taxon>
        <taxon>Natronomonadaceae</taxon>
        <taxon>Halomarina</taxon>
    </lineage>
</organism>
<dbReference type="EMBL" id="JBHSXM010000001">
    <property type="protein sequence ID" value="MFC6836732.1"/>
    <property type="molecule type" value="Genomic_DNA"/>
</dbReference>
<keyword evidence="1" id="KW-0472">Membrane</keyword>
<feature type="transmembrane region" description="Helical" evidence="1">
    <location>
        <begin position="40"/>
        <end position="59"/>
    </location>
</feature>
<accession>A0ABD5UE31</accession>
<evidence type="ECO:0000313" key="3">
    <source>
        <dbReference type="EMBL" id="MFC6836732.1"/>
    </source>
</evidence>
<evidence type="ECO:0000313" key="4">
    <source>
        <dbReference type="Proteomes" id="UP001596406"/>
    </source>
</evidence>
<proteinExistence type="predicted"/>
<evidence type="ECO:0000256" key="1">
    <source>
        <dbReference type="SAM" id="Phobius"/>
    </source>
</evidence>
<comment type="caution">
    <text evidence="3">The sequence shown here is derived from an EMBL/GenBank/DDBJ whole genome shotgun (WGS) entry which is preliminary data.</text>
</comment>
<dbReference type="InterPro" id="IPR058455">
    <property type="entry name" value="DUF8142"/>
</dbReference>
<feature type="transmembrane region" description="Helical" evidence="1">
    <location>
        <begin position="12"/>
        <end position="34"/>
    </location>
</feature>
<keyword evidence="1" id="KW-0812">Transmembrane</keyword>
<keyword evidence="4" id="KW-1185">Reference proteome</keyword>
<name>A0ABD5UE31_9EURY</name>
<dbReference type="RefSeq" id="WP_304448411.1">
    <property type="nucleotide sequence ID" value="NZ_JARRAH010000001.1"/>
</dbReference>
<keyword evidence="1" id="KW-1133">Transmembrane helix</keyword>
<dbReference type="Pfam" id="PF26465">
    <property type="entry name" value="DUF8142"/>
    <property type="match status" value="1"/>
</dbReference>